<dbReference type="EMBL" id="CAKMRJ010000002">
    <property type="protein sequence ID" value="CAH1417213.1"/>
    <property type="molecule type" value="Genomic_DNA"/>
</dbReference>
<keyword evidence="3" id="KW-1185">Reference proteome</keyword>
<reference evidence="2 3" key="1">
    <citation type="submission" date="2022-01" db="EMBL/GenBank/DDBJ databases">
        <authorList>
            <person name="Xiong W."/>
            <person name="Schranz E."/>
        </authorList>
    </citation>
    <scope>NUCLEOTIDE SEQUENCE [LARGE SCALE GENOMIC DNA]</scope>
</reference>
<name>A0AAU9LXS0_9ASTR</name>
<keyword evidence="1" id="KW-0812">Transmembrane</keyword>
<evidence type="ECO:0000313" key="3">
    <source>
        <dbReference type="Proteomes" id="UP001157418"/>
    </source>
</evidence>
<sequence length="129" mass="14438">MVRCDKESNQSGMDSLKKFPSNVKITSNNSVGGVGLRRFCFLLLPNITPLLSSFPSSSNLIHNHLHLLLSSSASPRSATYSGDRIHQTLLVLLRQFIIYLYLPRFVPFILVVVFSESFPKRANKLENGS</sequence>
<comment type="caution">
    <text evidence="2">The sequence shown here is derived from an EMBL/GenBank/DDBJ whole genome shotgun (WGS) entry which is preliminary data.</text>
</comment>
<gene>
    <name evidence="2" type="ORF">LVIROSA_LOCUS4915</name>
</gene>
<proteinExistence type="predicted"/>
<protein>
    <submittedName>
        <fullName evidence="2">Uncharacterized protein</fullName>
    </submittedName>
</protein>
<evidence type="ECO:0000313" key="2">
    <source>
        <dbReference type="EMBL" id="CAH1417213.1"/>
    </source>
</evidence>
<dbReference type="AlphaFoldDB" id="A0AAU9LXS0"/>
<evidence type="ECO:0000256" key="1">
    <source>
        <dbReference type="SAM" id="Phobius"/>
    </source>
</evidence>
<feature type="transmembrane region" description="Helical" evidence="1">
    <location>
        <begin position="96"/>
        <end position="114"/>
    </location>
</feature>
<dbReference type="Proteomes" id="UP001157418">
    <property type="component" value="Unassembled WGS sequence"/>
</dbReference>
<organism evidence="2 3">
    <name type="scientific">Lactuca virosa</name>
    <dbReference type="NCBI Taxonomy" id="75947"/>
    <lineage>
        <taxon>Eukaryota</taxon>
        <taxon>Viridiplantae</taxon>
        <taxon>Streptophyta</taxon>
        <taxon>Embryophyta</taxon>
        <taxon>Tracheophyta</taxon>
        <taxon>Spermatophyta</taxon>
        <taxon>Magnoliopsida</taxon>
        <taxon>eudicotyledons</taxon>
        <taxon>Gunneridae</taxon>
        <taxon>Pentapetalae</taxon>
        <taxon>asterids</taxon>
        <taxon>campanulids</taxon>
        <taxon>Asterales</taxon>
        <taxon>Asteraceae</taxon>
        <taxon>Cichorioideae</taxon>
        <taxon>Cichorieae</taxon>
        <taxon>Lactucinae</taxon>
        <taxon>Lactuca</taxon>
    </lineage>
</organism>
<accession>A0AAU9LXS0</accession>
<keyword evidence="1" id="KW-0472">Membrane</keyword>
<keyword evidence="1" id="KW-1133">Transmembrane helix</keyword>